<dbReference type="CDD" id="cd01949">
    <property type="entry name" value="GGDEF"/>
    <property type="match status" value="1"/>
</dbReference>
<dbReference type="NCBIfam" id="TIGR00254">
    <property type="entry name" value="GGDEF"/>
    <property type="match status" value="1"/>
</dbReference>
<dbReference type="SUPFAM" id="SSF55073">
    <property type="entry name" value="Nucleotide cyclase"/>
    <property type="match status" value="1"/>
</dbReference>
<dbReference type="AlphaFoldDB" id="A0A4P7UR04"/>
<dbReference type="OrthoDB" id="5460745at2"/>
<evidence type="ECO:0000259" key="2">
    <source>
        <dbReference type="PROSITE" id="PS50839"/>
    </source>
</evidence>
<accession>A0A4P7UR04</accession>
<keyword evidence="1" id="KW-1133">Transmembrane helix</keyword>
<name>A0A4P7UR04_DESDE</name>
<dbReference type="PANTHER" id="PTHR46663:SF4">
    <property type="entry name" value="DIGUANYLATE CYCLASE DGCT-RELATED"/>
    <property type="match status" value="1"/>
</dbReference>
<dbReference type="SMART" id="SM00267">
    <property type="entry name" value="GGDEF"/>
    <property type="match status" value="1"/>
</dbReference>
<keyword evidence="1" id="KW-0812">Transmembrane</keyword>
<dbReference type="PROSITE" id="PS50839">
    <property type="entry name" value="CHASE"/>
    <property type="match status" value="1"/>
</dbReference>
<feature type="transmembrane region" description="Helical" evidence="1">
    <location>
        <begin position="256"/>
        <end position="274"/>
    </location>
</feature>
<dbReference type="InterPro" id="IPR006189">
    <property type="entry name" value="CHASE_dom"/>
</dbReference>
<evidence type="ECO:0000313" key="4">
    <source>
        <dbReference type="EMBL" id="QCC86072.1"/>
    </source>
</evidence>
<proteinExistence type="predicted"/>
<dbReference type="InterPro" id="IPR043128">
    <property type="entry name" value="Rev_trsase/Diguanyl_cyclase"/>
</dbReference>
<organism evidence="4 5">
    <name type="scientific">Desulfovibrio desulfuricans</name>
    <dbReference type="NCBI Taxonomy" id="876"/>
    <lineage>
        <taxon>Bacteria</taxon>
        <taxon>Pseudomonadati</taxon>
        <taxon>Thermodesulfobacteriota</taxon>
        <taxon>Desulfovibrionia</taxon>
        <taxon>Desulfovibrionales</taxon>
        <taxon>Desulfovibrionaceae</taxon>
        <taxon>Desulfovibrio</taxon>
    </lineage>
</organism>
<dbReference type="InterPro" id="IPR052163">
    <property type="entry name" value="DGC-Regulatory_Protein"/>
</dbReference>
<sequence>MVRFFTTRPFFGILLLTLTVNLLLTWVLVDRKQQVERVKLESIARAQRDALHNDLHRLVYKVETLGALAVDPDGHVVEFERVAAALRDDSIVQAFALAPDGIINAVFPCDPANSMLVGQDMLSDSLGSNEAVKARHAPRLTLAGPVTLPDGGSALVGRLSLYLNDGQGHARYWGTAAIFLRFPEVLAASDLYLLGNMNMAFGLWRACTQPDKKRLIAGNIESESGPVSIEVPINILNARWFIRVASNEAWYTSLETWLYVALSILLSLFLSGLVQRNHDLTGIRTYLEAIAYRDPLTGALNRRGLFDELQRRITSAAKSKFVLYYIDLNNFKAINDTYGHEAGDRVLQLFTEVVRAHAHLTHVLGRIGGDEFILLLSGPPVSQRDEVAFDCMRKALANGLPSQKIPGPITFSMGRAVYPDDAQTADALLSCADAAMYQEKERAKNG</sequence>
<dbReference type="InterPro" id="IPR029787">
    <property type="entry name" value="Nucleotide_cyclase"/>
</dbReference>
<dbReference type="Pfam" id="PF00990">
    <property type="entry name" value="GGDEF"/>
    <property type="match status" value="1"/>
</dbReference>
<dbReference type="Proteomes" id="UP000297065">
    <property type="component" value="Chromosome"/>
</dbReference>
<keyword evidence="1" id="KW-0472">Membrane</keyword>
<protein>
    <submittedName>
        <fullName evidence="4">Sensor domain-containing diguanylate cyclase</fullName>
    </submittedName>
</protein>
<reference evidence="4 5" key="1">
    <citation type="submission" date="2019-02" db="EMBL/GenBank/DDBJ databases">
        <title>Complete Genome Sequence of Desulfovibrio desulfuricans IC1, a Sulfonate Utilizing Anaerobe.</title>
        <authorList>
            <person name="Day L.A."/>
            <person name="De Leon K.B."/>
            <person name="Wall J.D."/>
        </authorList>
    </citation>
    <scope>NUCLEOTIDE SEQUENCE [LARGE SCALE GENOMIC DNA]</scope>
    <source>
        <strain evidence="4 5">IC1</strain>
    </source>
</reference>
<dbReference type="InterPro" id="IPR000160">
    <property type="entry name" value="GGDEF_dom"/>
</dbReference>
<gene>
    <name evidence="4" type="ORF">DDIC_09335</name>
</gene>
<feature type="domain" description="GGDEF" evidence="3">
    <location>
        <begin position="319"/>
        <end position="446"/>
    </location>
</feature>
<dbReference type="SMART" id="SM01079">
    <property type="entry name" value="CHASE"/>
    <property type="match status" value="1"/>
</dbReference>
<dbReference type="Gene3D" id="3.30.70.270">
    <property type="match status" value="1"/>
</dbReference>
<dbReference type="PANTHER" id="PTHR46663">
    <property type="entry name" value="DIGUANYLATE CYCLASE DGCT-RELATED"/>
    <property type="match status" value="1"/>
</dbReference>
<evidence type="ECO:0000259" key="3">
    <source>
        <dbReference type="PROSITE" id="PS50887"/>
    </source>
</evidence>
<evidence type="ECO:0000256" key="1">
    <source>
        <dbReference type="SAM" id="Phobius"/>
    </source>
</evidence>
<dbReference type="PROSITE" id="PS50887">
    <property type="entry name" value="GGDEF"/>
    <property type="match status" value="1"/>
</dbReference>
<dbReference type="EMBL" id="CP036295">
    <property type="protein sequence ID" value="QCC86072.1"/>
    <property type="molecule type" value="Genomic_DNA"/>
</dbReference>
<feature type="domain" description="CHASE" evidence="2">
    <location>
        <begin position="99"/>
        <end position="198"/>
    </location>
</feature>
<dbReference type="GO" id="GO:0003824">
    <property type="term" value="F:catalytic activity"/>
    <property type="evidence" value="ECO:0007669"/>
    <property type="project" value="UniProtKB-ARBA"/>
</dbReference>
<evidence type="ECO:0000313" key="5">
    <source>
        <dbReference type="Proteomes" id="UP000297065"/>
    </source>
</evidence>